<dbReference type="PANTHER" id="PTHR36482:SF6">
    <property type="entry name" value="JASMONATE-INDUCED PROTEIN HOMOLOG"/>
    <property type="match status" value="1"/>
</dbReference>
<dbReference type="InterPro" id="IPR053085">
    <property type="entry name" value="Jasmonate-induced_protein"/>
</dbReference>
<keyword evidence="2" id="KW-1185">Reference proteome</keyword>
<proteinExistence type="predicted"/>
<evidence type="ECO:0000313" key="2">
    <source>
        <dbReference type="Proteomes" id="UP001443914"/>
    </source>
</evidence>
<dbReference type="AlphaFoldDB" id="A0AAW1KXW1"/>
<protein>
    <submittedName>
        <fullName evidence="1">Uncharacterized protein</fullName>
    </submittedName>
</protein>
<dbReference type="Proteomes" id="UP001443914">
    <property type="component" value="Unassembled WGS sequence"/>
</dbReference>
<evidence type="ECO:0000313" key="1">
    <source>
        <dbReference type="EMBL" id="KAK9724929.1"/>
    </source>
</evidence>
<reference evidence="1" key="1">
    <citation type="submission" date="2024-03" db="EMBL/GenBank/DDBJ databases">
        <title>WGS assembly of Saponaria officinalis var. Norfolk2.</title>
        <authorList>
            <person name="Jenkins J."/>
            <person name="Shu S."/>
            <person name="Grimwood J."/>
            <person name="Barry K."/>
            <person name="Goodstein D."/>
            <person name="Schmutz J."/>
            <person name="Leebens-Mack J."/>
            <person name="Osbourn A."/>
        </authorList>
    </citation>
    <scope>NUCLEOTIDE SEQUENCE [LARGE SCALE GENOMIC DNA]</scope>
    <source>
        <strain evidence="1">JIC</strain>
    </source>
</reference>
<comment type="caution">
    <text evidence="1">The sequence shown here is derived from an EMBL/GenBank/DDBJ whole genome shotgun (WGS) entry which is preliminary data.</text>
</comment>
<organism evidence="1 2">
    <name type="scientific">Saponaria officinalis</name>
    <name type="common">Common soapwort</name>
    <name type="synonym">Lychnis saponaria</name>
    <dbReference type="NCBI Taxonomy" id="3572"/>
    <lineage>
        <taxon>Eukaryota</taxon>
        <taxon>Viridiplantae</taxon>
        <taxon>Streptophyta</taxon>
        <taxon>Embryophyta</taxon>
        <taxon>Tracheophyta</taxon>
        <taxon>Spermatophyta</taxon>
        <taxon>Magnoliopsida</taxon>
        <taxon>eudicotyledons</taxon>
        <taxon>Gunneridae</taxon>
        <taxon>Pentapetalae</taxon>
        <taxon>Caryophyllales</taxon>
        <taxon>Caryophyllaceae</taxon>
        <taxon>Caryophylleae</taxon>
        <taxon>Saponaria</taxon>
    </lineage>
</organism>
<sequence>MATQKQEVASTKDGMLMGQWQNDTKDGMIFGPWQNGTKDGMIFGQWQNGAVAAAKNQTHSTLSLDRFHNWAGVPAMGSFPATIAPNRAVRFTHLRDGDFGSIAAVQYSGLNANGVQCAWILAWHAPIENDPPCPPNRVYVECGRKTSMDAITWDQIRKELDTSLTEDYATDPATKTSANANILDQTRGRATLIANFTTT</sequence>
<dbReference type="EMBL" id="JBDFQZ010000005">
    <property type="protein sequence ID" value="KAK9724929.1"/>
    <property type="molecule type" value="Genomic_DNA"/>
</dbReference>
<accession>A0AAW1KXW1</accession>
<name>A0AAW1KXW1_SAPOF</name>
<gene>
    <name evidence="1" type="ORF">RND81_05G109500</name>
</gene>
<dbReference type="PANTHER" id="PTHR36482">
    <property type="entry name" value="OSJNBA0024J22.15 PROTEIN"/>
    <property type="match status" value="1"/>
</dbReference>